<evidence type="ECO:0000256" key="4">
    <source>
        <dbReference type="ARBA" id="ARBA00022605"/>
    </source>
</evidence>
<dbReference type="InterPro" id="IPR018510">
    <property type="entry name" value="DAP_epimerase_AS"/>
</dbReference>
<dbReference type="HAMAP" id="MF_00197">
    <property type="entry name" value="DAP_epimerase"/>
    <property type="match status" value="1"/>
</dbReference>
<evidence type="ECO:0000256" key="3">
    <source>
        <dbReference type="ARBA" id="ARBA00013080"/>
    </source>
</evidence>
<dbReference type="PROSITE" id="PS01326">
    <property type="entry name" value="DAP_EPIMERASE"/>
    <property type="match status" value="1"/>
</dbReference>
<feature type="binding site" evidence="8">
    <location>
        <position position="189"/>
    </location>
    <ligand>
        <name>substrate</name>
    </ligand>
</feature>
<dbReference type="EC" id="5.1.1.7" evidence="3 8"/>
<evidence type="ECO:0000256" key="8">
    <source>
        <dbReference type="HAMAP-Rule" id="MF_00197"/>
    </source>
</evidence>
<accession>A0A6L7G869</accession>
<dbReference type="Proteomes" id="UP000477911">
    <property type="component" value="Unassembled WGS sequence"/>
</dbReference>
<feature type="site" description="Could be important to modulate the pK values of the two catalytic cysteine residues" evidence="8">
    <location>
        <position position="207"/>
    </location>
</feature>
<comment type="subcellular location">
    <subcellularLocation>
        <location evidence="8">Cytoplasm</location>
    </subcellularLocation>
</comment>
<evidence type="ECO:0000256" key="1">
    <source>
        <dbReference type="ARBA" id="ARBA00005196"/>
    </source>
</evidence>
<comment type="similarity">
    <text evidence="2 8">Belongs to the diaminopimelate epimerase family.</text>
</comment>
<dbReference type="Pfam" id="PF01678">
    <property type="entry name" value="DAP_epimerase"/>
    <property type="match status" value="2"/>
</dbReference>
<feature type="active site" description="Proton acceptor" evidence="8">
    <location>
        <position position="216"/>
    </location>
</feature>
<evidence type="ECO:0000256" key="2">
    <source>
        <dbReference type="ARBA" id="ARBA00010219"/>
    </source>
</evidence>
<dbReference type="PANTHER" id="PTHR31689:SF0">
    <property type="entry name" value="DIAMINOPIMELATE EPIMERASE"/>
    <property type="match status" value="1"/>
</dbReference>
<comment type="pathway">
    <text evidence="1 8">Amino-acid biosynthesis; L-lysine biosynthesis via DAP pathway; DL-2,6-diaminopimelate from LL-2,6-diaminopimelate: step 1/1.</text>
</comment>
<name>A0A6L7G869_9RHOB</name>
<comment type="caution">
    <text evidence="10">The sequence shown here is derived from an EMBL/GenBank/DDBJ whole genome shotgun (WGS) entry which is preliminary data.</text>
</comment>
<dbReference type="SUPFAM" id="SSF54506">
    <property type="entry name" value="Diaminopimelate epimerase-like"/>
    <property type="match status" value="2"/>
</dbReference>
<feature type="binding site" evidence="8">
    <location>
        <position position="156"/>
    </location>
    <ligand>
        <name>substrate</name>
    </ligand>
</feature>
<feature type="binding site" evidence="8">
    <location>
        <begin position="81"/>
        <end position="82"/>
    </location>
    <ligand>
        <name>substrate</name>
    </ligand>
</feature>
<keyword evidence="6 8" id="KW-0413">Isomerase</keyword>
<reference evidence="10 11" key="1">
    <citation type="submission" date="2019-12" db="EMBL/GenBank/DDBJ databases">
        <authorList>
            <person name="Li M."/>
        </authorList>
    </citation>
    <scope>NUCLEOTIDE SEQUENCE [LARGE SCALE GENOMIC DNA]</scope>
    <source>
        <strain evidence="10 11">GBMRC 2024</strain>
    </source>
</reference>
<feature type="site" description="Could be important to modulate the pK values of the two catalytic cysteine residues" evidence="8">
    <location>
        <position position="158"/>
    </location>
</feature>
<feature type="binding site" evidence="8">
    <location>
        <position position="71"/>
    </location>
    <ligand>
        <name>substrate</name>
    </ligand>
</feature>
<dbReference type="GO" id="GO:0008837">
    <property type="term" value="F:diaminopimelate epimerase activity"/>
    <property type="evidence" value="ECO:0007669"/>
    <property type="project" value="UniProtKB-UniRule"/>
</dbReference>
<evidence type="ECO:0000256" key="9">
    <source>
        <dbReference type="PROSITE-ProRule" id="PRU10125"/>
    </source>
</evidence>
<evidence type="ECO:0000256" key="7">
    <source>
        <dbReference type="ARBA" id="ARBA00051712"/>
    </source>
</evidence>
<evidence type="ECO:0000313" key="11">
    <source>
        <dbReference type="Proteomes" id="UP000477911"/>
    </source>
</evidence>
<keyword evidence="5 8" id="KW-0457">Lysine biosynthesis</keyword>
<organism evidence="10 11">
    <name type="scientific">Pseudooceanicola albus</name>
    <dbReference type="NCBI Taxonomy" id="2692189"/>
    <lineage>
        <taxon>Bacteria</taxon>
        <taxon>Pseudomonadati</taxon>
        <taxon>Pseudomonadota</taxon>
        <taxon>Alphaproteobacteria</taxon>
        <taxon>Rhodobacterales</taxon>
        <taxon>Paracoccaceae</taxon>
        <taxon>Pseudooceanicola</taxon>
    </lineage>
</organism>
<feature type="binding site" evidence="8">
    <location>
        <begin position="217"/>
        <end position="218"/>
    </location>
    <ligand>
        <name>substrate</name>
    </ligand>
</feature>
<evidence type="ECO:0000256" key="6">
    <source>
        <dbReference type="ARBA" id="ARBA00023235"/>
    </source>
</evidence>
<keyword evidence="11" id="KW-1185">Reference proteome</keyword>
<feature type="binding site" evidence="8">
    <location>
        <begin position="207"/>
        <end position="208"/>
    </location>
    <ligand>
        <name>substrate</name>
    </ligand>
</feature>
<sequence length="276" mass="29560">MQTQDLSQGLPFMKMHGLGNDFVVIDSRGREAVTTPALARAVGDRHRGVGFDQLAEIRDGEDSDICLDFWNSDGTRAGACGNATRCVSAFVMGQGGADSLSIRTTRGLLHARIVDGEVSVNMGPPQLSWQEVPLAREMEVTDLPLEGAPVAVGMGNPHCVFFVPDAEAVAVAELGPKIEHDPLFPQQTNVEFAEIRSPEEIRMRVWERGTGITLACGSGACATAVAAHLRGLTGKRVRMELDGGWLTLDWRADGVWMTGPTAHVFDGLLPTTLIGA</sequence>
<evidence type="ECO:0000256" key="5">
    <source>
        <dbReference type="ARBA" id="ARBA00023154"/>
    </source>
</evidence>
<comment type="catalytic activity">
    <reaction evidence="7 8">
        <text>(2S,6S)-2,6-diaminopimelate = meso-2,6-diaminopimelate</text>
        <dbReference type="Rhea" id="RHEA:15393"/>
        <dbReference type="ChEBI" id="CHEBI:57609"/>
        <dbReference type="ChEBI" id="CHEBI:57791"/>
        <dbReference type="EC" id="5.1.1.7"/>
    </reaction>
</comment>
<comment type="subunit">
    <text evidence="8">Homodimer.</text>
</comment>
<dbReference type="AlphaFoldDB" id="A0A6L7G869"/>
<keyword evidence="8" id="KW-0963">Cytoplasm</keyword>
<dbReference type="PANTHER" id="PTHR31689">
    <property type="entry name" value="DIAMINOPIMELATE EPIMERASE, CHLOROPLASTIC"/>
    <property type="match status" value="1"/>
</dbReference>
<evidence type="ECO:0000313" key="10">
    <source>
        <dbReference type="EMBL" id="MXN20129.1"/>
    </source>
</evidence>
<feature type="active site" evidence="9">
    <location>
        <position position="80"/>
    </location>
</feature>
<protein>
    <recommendedName>
        <fullName evidence="3 8">Diaminopimelate epimerase</fullName>
        <shortName evidence="8">DAP epimerase</shortName>
        <ecNumber evidence="3 8">5.1.1.7</ecNumber>
    </recommendedName>
    <alternativeName>
        <fullName evidence="8">PLP-independent amino acid racemase</fullName>
    </alternativeName>
</protein>
<feature type="active site" description="Proton donor" evidence="8">
    <location>
        <position position="80"/>
    </location>
</feature>
<keyword evidence="4 8" id="KW-0028">Amino-acid biosynthesis</keyword>
<dbReference type="InterPro" id="IPR001653">
    <property type="entry name" value="DAP_epimerase_DapF"/>
</dbReference>
<dbReference type="UniPathway" id="UPA00034">
    <property type="reaction ID" value="UER00025"/>
</dbReference>
<dbReference type="GO" id="GO:0009089">
    <property type="term" value="P:lysine biosynthetic process via diaminopimelate"/>
    <property type="evidence" value="ECO:0007669"/>
    <property type="project" value="UniProtKB-UniRule"/>
</dbReference>
<proteinExistence type="inferred from homology"/>
<dbReference type="RefSeq" id="WP_160896250.1">
    <property type="nucleotide sequence ID" value="NZ_WUMU01000023.1"/>
</dbReference>
<gene>
    <name evidence="8" type="primary">dapF</name>
    <name evidence="10" type="ORF">GR170_20020</name>
</gene>
<dbReference type="GO" id="GO:0005829">
    <property type="term" value="C:cytosol"/>
    <property type="evidence" value="ECO:0007669"/>
    <property type="project" value="TreeGrafter"/>
</dbReference>
<dbReference type="Gene3D" id="3.10.310.10">
    <property type="entry name" value="Diaminopimelate Epimerase, Chain A, domain 1"/>
    <property type="match status" value="2"/>
</dbReference>
<dbReference type="NCBIfam" id="TIGR00652">
    <property type="entry name" value="DapF"/>
    <property type="match status" value="1"/>
</dbReference>
<feature type="binding site" evidence="8">
    <location>
        <position position="20"/>
    </location>
    <ligand>
        <name>substrate</name>
    </ligand>
</feature>
<comment type="function">
    <text evidence="8">Catalyzes the stereoinversion of LL-2,6-diaminopimelate (L,L-DAP) to meso-diaminopimelate (meso-DAP), a precursor of L-lysine and an essential component of the bacterial peptidoglycan.</text>
</comment>
<feature type="binding site" evidence="8">
    <location>
        <position position="53"/>
    </location>
    <ligand>
        <name>substrate</name>
    </ligand>
</feature>
<dbReference type="EMBL" id="WUMU01000023">
    <property type="protein sequence ID" value="MXN20129.1"/>
    <property type="molecule type" value="Genomic_DNA"/>
</dbReference>